<name>A0A4V1RWB2_9BACT</name>
<evidence type="ECO:0000313" key="2">
    <source>
        <dbReference type="Proteomes" id="UP000290407"/>
    </source>
</evidence>
<dbReference type="Proteomes" id="UP000290407">
    <property type="component" value="Unassembled WGS sequence"/>
</dbReference>
<protein>
    <submittedName>
        <fullName evidence="1">Uncharacterized protein</fullName>
    </submittedName>
</protein>
<reference evidence="1 2" key="1">
    <citation type="submission" date="2019-01" db="EMBL/GenBank/DDBJ databases">
        <title>Spirosoma flava sp. nov., a propanil-degrading bacterium isolated from herbicide-contaminated soil.</title>
        <authorList>
            <person name="Zhang L."/>
            <person name="Jiang J.-D."/>
        </authorList>
    </citation>
    <scope>NUCLEOTIDE SEQUENCE [LARGE SCALE GENOMIC DNA]</scope>
    <source>
        <strain evidence="1 2">TY50</strain>
    </source>
</reference>
<accession>A0A4V1RWB2</accession>
<sequence>MNTSEPQPTPDLSETHLMMLHTRRVTYSDLQQWQEVCNRREEAGLYNFPPPPWAYQPYGLLKPTPDMHFDYATVRATITDEDMQEQLLLLHYSSY</sequence>
<proteinExistence type="predicted"/>
<dbReference type="AlphaFoldDB" id="A0A4V1RWB2"/>
<keyword evidence="2" id="KW-1185">Reference proteome</keyword>
<organism evidence="1 2">
    <name type="scientific">Spirosoma sordidisoli</name>
    <dbReference type="NCBI Taxonomy" id="2502893"/>
    <lineage>
        <taxon>Bacteria</taxon>
        <taxon>Pseudomonadati</taxon>
        <taxon>Bacteroidota</taxon>
        <taxon>Cytophagia</taxon>
        <taxon>Cytophagales</taxon>
        <taxon>Cytophagaceae</taxon>
        <taxon>Spirosoma</taxon>
    </lineage>
</organism>
<comment type="caution">
    <text evidence="1">The sequence shown here is derived from an EMBL/GenBank/DDBJ whole genome shotgun (WGS) entry which is preliminary data.</text>
</comment>
<dbReference type="RefSeq" id="WP_129601907.1">
    <property type="nucleotide sequence ID" value="NZ_SBLB01000003.1"/>
</dbReference>
<gene>
    <name evidence="1" type="ORF">EQG79_13740</name>
</gene>
<evidence type="ECO:0000313" key="1">
    <source>
        <dbReference type="EMBL" id="RYC69658.1"/>
    </source>
</evidence>
<dbReference type="EMBL" id="SBLB01000003">
    <property type="protein sequence ID" value="RYC69658.1"/>
    <property type="molecule type" value="Genomic_DNA"/>
</dbReference>